<dbReference type="Pfam" id="PF01663">
    <property type="entry name" value="Phosphodiest"/>
    <property type="match status" value="1"/>
</dbReference>
<dbReference type="InterPro" id="IPR002591">
    <property type="entry name" value="Phosphodiest/P_Trfase"/>
</dbReference>
<comment type="caution">
    <text evidence="1">The sequence shown here is derived from an EMBL/GenBank/DDBJ whole genome shotgun (WGS) entry which is preliminary data.</text>
</comment>
<dbReference type="Gene3D" id="3.40.720.10">
    <property type="entry name" value="Alkaline Phosphatase, subunit A"/>
    <property type="match status" value="1"/>
</dbReference>
<gene>
    <name evidence="1" type="ORF">TQ35_001525</name>
</gene>
<dbReference type="InterPro" id="IPR017850">
    <property type="entry name" value="Alkaline_phosphatase_core_sf"/>
</dbReference>
<dbReference type="AlphaFoldDB" id="A0AAE3FK31"/>
<dbReference type="GO" id="GO:0016787">
    <property type="term" value="F:hydrolase activity"/>
    <property type="evidence" value="ECO:0007669"/>
    <property type="project" value="UniProtKB-ARBA"/>
</dbReference>
<dbReference type="PANTHER" id="PTHR10151">
    <property type="entry name" value="ECTONUCLEOTIDE PYROPHOSPHATASE/PHOSPHODIESTERASE"/>
    <property type="match status" value="1"/>
</dbReference>
<reference evidence="1" key="1">
    <citation type="submission" date="2022-05" db="EMBL/GenBank/DDBJ databases">
        <title>Metagenome Sequencing of an Archaeal-Dominated Microbial Community from a Hot Spring at the Los Azufres Geothermal Field, Mexico.</title>
        <authorList>
            <person name="Marin-Paredes R."/>
            <person name="Martinez-Romero E."/>
            <person name="Servin-Garciduenas L.E."/>
        </authorList>
    </citation>
    <scope>NUCLEOTIDE SEQUENCE</scope>
    <source>
        <strain evidence="1">AZ1-454</strain>
    </source>
</reference>
<protein>
    <submittedName>
        <fullName evidence="1">Alkaline phosphatase family protein</fullName>
    </submittedName>
</protein>
<sequence>MDFLKVLLTIVDGMAFHLFEKFVYSLDEFRELVEGGYYGPLESTYPSITPVALASMVTGLYPKNNGVVSTKVFVKGRKISSPLTAYNSNTLIAEPIWNILSKRGLKTLVTSSPQALPDKWKNQNTVLFDPYKSKLGKCSEGFLLKIGESEVLGGKWKVEKEGEEFKVTIDTSEGKIEANGKQGEWVGPIEFPALCNEKNFKGLSFFHFRENDVYVTPPSFLTKWGNRDDLLQEVWENVSKRTGMLLDGDYKSLSKGTITLEEYLKTAQLSYNFFFEYSNFLLRRVEWDFAISYLPTVDNFQHLFYGIDDGKAFDYVYQAYKLAGKFVRSLIDLPDIMIVASDHGIEKVKKRVYVNKILERINVLKVSNGRIDWRKTKAYYAGGGIIRVNLRDREEMGIVSREEFPKLINYIVRNLENYVDPVTGERIFPMIYEKQVPAGDREGDIELTVSSYYAMSSNVEKEKEIEDVVPYKNASGDHGYYRKDDLYGVVILYGKGIARGKKVNAKIVDIVPTILRLFDVNYNKLDGKPIIEALR</sequence>
<dbReference type="SUPFAM" id="SSF53649">
    <property type="entry name" value="Alkaline phosphatase-like"/>
    <property type="match status" value="1"/>
</dbReference>
<proteinExistence type="predicted"/>
<dbReference type="EMBL" id="JZWS02000001">
    <property type="protein sequence ID" value="MCL7343253.1"/>
    <property type="molecule type" value="Genomic_DNA"/>
</dbReference>
<organism evidence="1">
    <name type="scientific">Candidatus Aramenus sulfurataquae</name>
    <dbReference type="NCBI Taxonomy" id="1326980"/>
    <lineage>
        <taxon>Archaea</taxon>
        <taxon>Thermoproteota</taxon>
        <taxon>Thermoprotei</taxon>
        <taxon>Sulfolobales</taxon>
        <taxon>Sulfolobaceae</taxon>
        <taxon>Candidatus Aramenus</taxon>
    </lineage>
</organism>
<evidence type="ECO:0000313" key="1">
    <source>
        <dbReference type="EMBL" id="MCL7343253.1"/>
    </source>
</evidence>
<dbReference type="PANTHER" id="PTHR10151:SF120">
    <property type="entry name" value="BIS(5'-ADENOSYL)-TRIPHOSPHATASE"/>
    <property type="match status" value="1"/>
</dbReference>
<accession>A0AAE3FK31</accession>
<name>A0AAE3FK31_9CREN</name>